<evidence type="ECO:0000313" key="4">
    <source>
        <dbReference type="EMBL" id="AWI05909.1"/>
    </source>
</evidence>
<dbReference type="PANTHER" id="PTHR44942:SF4">
    <property type="entry name" value="METHYLTRANSFERASE TYPE 11 DOMAIN-CONTAINING PROTEIN"/>
    <property type="match status" value="1"/>
</dbReference>
<dbReference type="AlphaFoldDB" id="A0A2U8DTF9"/>
<dbReference type="Proteomes" id="UP000244910">
    <property type="component" value="Chromosome"/>
</dbReference>
<gene>
    <name evidence="4" type="ORF">B9W14_15835</name>
</gene>
<protein>
    <submittedName>
        <fullName evidence="4">Cyclopropane-fatty-acyl-phospholipid synthase</fullName>
    </submittedName>
</protein>
<organism evidence="4 5">
    <name type="scientific">Clostridium drakei</name>
    <dbReference type="NCBI Taxonomy" id="332101"/>
    <lineage>
        <taxon>Bacteria</taxon>
        <taxon>Bacillati</taxon>
        <taxon>Bacillota</taxon>
        <taxon>Clostridia</taxon>
        <taxon>Eubacteriales</taxon>
        <taxon>Clostridiaceae</taxon>
        <taxon>Clostridium</taxon>
    </lineage>
</organism>
<dbReference type="GO" id="GO:0008168">
    <property type="term" value="F:methyltransferase activity"/>
    <property type="evidence" value="ECO:0007669"/>
    <property type="project" value="UniProtKB-KW"/>
</dbReference>
<feature type="domain" description="Methyltransferase" evidence="3">
    <location>
        <begin position="61"/>
        <end position="151"/>
    </location>
</feature>
<dbReference type="SUPFAM" id="SSF53335">
    <property type="entry name" value="S-adenosyl-L-methionine-dependent methyltransferases"/>
    <property type="match status" value="1"/>
</dbReference>
<reference evidence="5" key="1">
    <citation type="submission" date="2017-04" db="EMBL/GenBank/DDBJ databases">
        <authorList>
            <person name="Song Y."/>
            <person name="Cho B.-K."/>
        </authorList>
    </citation>
    <scope>NUCLEOTIDE SEQUENCE [LARGE SCALE GENOMIC DNA]</scope>
    <source>
        <strain evidence="5">SL1</strain>
    </source>
</reference>
<dbReference type="KEGG" id="cdrk:B9W14_15835"/>
<keyword evidence="2" id="KW-0808">Transferase</keyword>
<dbReference type="GO" id="GO:0032259">
    <property type="term" value="P:methylation"/>
    <property type="evidence" value="ECO:0007669"/>
    <property type="project" value="UniProtKB-KW"/>
</dbReference>
<accession>A0A2U8DTF9</accession>
<dbReference type="PANTHER" id="PTHR44942">
    <property type="entry name" value="METHYLTRANSF_11 DOMAIN-CONTAINING PROTEIN"/>
    <property type="match status" value="1"/>
</dbReference>
<dbReference type="InterPro" id="IPR025714">
    <property type="entry name" value="Methyltranfer_dom"/>
</dbReference>
<keyword evidence="5" id="KW-1185">Reference proteome</keyword>
<dbReference type="Pfam" id="PF13847">
    <property type="entry name" value="Methyltransf_31"/>
    <property type="match status" value="1"/>
</dbReference>
<dbReference type="InterPro" id="IPR029063">
    <property type="entry name" value="SAM-dependent_MTases_sf"/>
</dbReference>
<dbReference type="CDD" id="cd02440">
    <property type="entry name" value="AdoMet_MTases"/>
    <property type="match status" value="1"/>
</dbReference>
<dbReference type="Gene3D" id="3.40.50.150">
    <property type="entry name" value="Vaccinia Virus protein VP39"/>
    <property type="match status" value="1"/>
</dbReference>
<evidence type="ECO:0000256" key="2">
    <source>
        <dbReference type="ARBA" id="ARBA00022679"/>
    </source>
</evidence>
<keyword evidence="1" id="KW-0489">Methyltransferase</keyword>
<name>A0A2U8DTF9_9CLOT</name>
<evidence type="ECO:0000256" key="1">
    <source>
        <dbReference type="ARBA" id="ARBA00022603"/>
    </source>
</evidence>
<sequence length="273" mass="32449">MDIKYFSQSWNNSKKYYTMEEKFWNQRAEEFNRKDIQKEEKIDFCYILDFVEVGKDVRFENVLDIGCGTGFYSIQFSQISDYVVATDISQNMITYAENNSKEKNIDNIAFVKKPWSELSLEEFDCNEKFDLVFASMSPAIDSYEDFMKMINCGKNLYFLSGFVERKNNLKDELLKIIFNSSNNNPHGNKIYCAFNILWNMGYYPKITYKDSSWERFESVDELYLEFLSYFQRTKVLTKEDKSIIKNYIESKAVDGLVQEKTRAKIAWLCWKKT</sequence>
<proteinExistence type="predicted"/>
<evidence type="ECO:0000313" key="5">
    <source>
        <dbReference type="Proteomes" id="UP000244910"/>
    </source>
</evidence>
<evidence type="ECO:0000259" key="3">
    <source>
        <dbReference type="Pfam" id="PF13847"/>
    </source>
</evidence>
<dbReference type="InterPro" id="IPR051052">
    <property type="entry name" value="Diverse_substrate_MTase"/>
</dbReference>
<dbReference type="RefSeq" id="WP_032075877.1">
    <property type="nucleotide sequence ID" value="NZ_CP020953.1"/>
</dbReference>
<dbReference type="EMBL" id="CP020953">
    <property type="protein sequence ID" value="AWI05909.1"/>
    <property type="molecule type" value="Genomic_DNA"/>
</dbReference>
<dbReference type="OrthoDB" id="9791837at2"/>